<dbReference type="InterPro" id="IPR055170">
    <property type="entry name" value="GFO_IDH_MocA-like_dom"/>
</dbReference>
<name>A0A1S6HLB0_9GAMM</name>
<dbReference type="PANTHER" id="PTHR46368">
    <property type="match status" value="1"/>
</dbReference>
<dbReference type="KEGG" id="spsw:Sps_01118"/>
<sequence length="339" mass="37721">MDQLRVGVVGSGLIAGVLARAIKAAKGIALTAVASRRLSSSESFAKEHEIENVFTSWQDLINSNKVDIVYIATPTSVREEISIAATNANKHIIAEKPFADLASLKRITSAARENRVAFMDATHFVHHQRSPQLQALQLDEIGEVQAVNSNFFFPLMERDNIRFDLEKEPTGAVGDMAWYCMRAITEYLRPESDLIKVEGSIIRDNQTDAVIRGSGLLVFADGKSSTINFGYNAGVGLMDLDIIGHTGIFRLDDFVLDWKQGFAFDNPEHKTGFYKRSGMQSPAEYQFIESETDKPQAELMLEKFIKLVAAPTSADSLASMRISEQTQFLLDEYWNSVNE</sequence>
<evidence type="ECO:0000313" key="4">
    <source>
        <dbReference type="EMBL" id="AQS36300.1"/>
    </source>
</evidence>
<dbReference type="GO" id="GO:0000166">
    <property type="term" value="F:nucleotide binding"/>
    <property type="evidence" value="ECO:0007669"/>
    <property type="project" value="InterPro"/>
</dbReference>
<evidence type="ECO:0000313" key="5">
    <source>
        <dbReference type="Proteomes" id="UP000189545"/>
    </source>
</evidence>
<dbReference type="Pfam" id="PF01408">
    <property type="entry name" value="GFO_IDH_MocA"/>
    <property type="match status" value="1"/>
</dbReference>
<feature type="domain" description="Gfo/Idh/MocA-like oxidoreductase N-terminal" evidence="2">
    <location>
        <begin position="4"/>
        <end position="119"/>
    </location>
</feature>
<dbReference type="EMBL" id="CP014782">
    <property type="protein sequence ID" value="AQS36300.1"/>
    <property type="molecule type" value="Genomic_DNA"/>
</dbReference>
<protein>
    <submittedName>
        <fullName evidence="4">Putative dehydrogenase</fullName>
    </submittedName>
</protein>
<keyword evidence="5" id="KW-1185">Reference proteome</keyword>
<dbReference type="AlphaFoldDB" id="A0A1S6HLB0"/>
<organism evidence="4 5">
    <name type="scientific">Shewanella psychrophila</name>
    <dbReference type="NCBI Taxonomy" id="225848"/>
    <lineage>
        <taxon>Bacteria</taxon>
        <taxon>Pseudomonadati</taxon>
        <taxon>Pseudomonadota</taxon>
        <taxon>Gammaproteobacteria</taxon>
        <taxon>Alteromonadales</taxon>
        <taxon>Shewanellaceae</taxon>
        <taxon>Shewanella</taxon>
    </lineage>
</organism>
<dbReference type="Gene3D" id="3.40.50.720">
    <property type="entry name" value="NAD(P)-binding Rossmann-like Domain"/>
    <property type="match status" value="1"/>
</dbReference>
<gene>
    <name evidence="4" type="ORF">Sps_01118</name>
</gene>
<evidence type="ECO:0000256" key="1">
    <source>
        <dbReference type="ARBA" id="ARBA00022729"/>
    </source>
</evidence>
<dbReference type="InterPro" id="IPR036291">
    <property type="entry name" value="NAD(P)-bd_dom_sf"/>
</dbReference>
<dbReference type="SUPFAM" id="SSF55347">
    <property type="entry name" value="Glyceraldehyde-3-phosphate dehydrogenase-like, C-terminal domain"/>
    <property type="match status" value="1"/>
</dbReference>
<evidence type="ECO:0000259" key="2">
    <source>
        <dbReference type="Pfam" id="PF01408"/>
    </source>
</evidence>
<dbReference type="STRING" id="225848.Sps_01118"/>
<proteinExistence type="predicted"/>
<dbReference type="Pfam" id="PF22725">
    <property type="entry name" value="GFO_IDH_MocA_C3"/>
    <property type="match status" value="1"/>
</dbReference>
<reference evidence="4 5" key="1">
    <citation type="submission" date="2016-03" db="EMBL/GenBank/DDBJ databases">
        <title>Complete genome sequence of Shewanella psychrophila WP2, a deep sea bacterium isolated from west Pacific sediment.</title>
        <authorList>
            <person name="Xu G."/>
            <person name="Jian H."/>
        </authorList>
    </citation>
    <scope>NUCLEOTIDE SEQUENCE [LARGE SCALE GENOMIC DNA]</scope>
    <source>
        <strain evidence="4 5">WP2</strain>
    </source>
</reference>
<dbReference type="Gene3D" id="3.30.360.10">
    <property type="entry name" value="Dihydrodipicolinate Reductase, domain 2"/>
    <property type="match status" value="1"/>
</dbReference>
<evidence type="ECO:0000259" key="3">
    <source>
        <dbReference type="Pfam" id="PF22725"/>
    </source>
</evidence>
<keyword evidence="1" id="KW-0732">Signal</keyword>
<dbReference type="OrthoDB" id="9774191at2"/>
<accession>A0A1S6HLB0</accession>
<dbReference type="SUPFAM" id="SSF51735">
    <property type="entry name" value="NAD(P)-binding Rossmann-fold domains"/>
    <property type="match status" value="1"/>
</dbReference>
<dbReference type="PANTHER" id="PTHR46368:SF4">
    <property type="entry name" value="OS10G0403700 PROTEIN"/>
    <property type="match status" value="1"/>
</dbReference>
<dbReference type="RefSeq" id="WP_077751615.1">
    <property type="nucleotide sequence ID" value="NZ_CP014782.1"/>
</dbReference>
<feature type="domain" description="GFO/IDH/MocA-like oxidoreductase" evidence="3">
    <location>
        <begin position="135"/>
        <end position="249"/>
    </location>
</feature>
<dbReference type="Proteomes" id="UP000189545">
    <property type="component" value="Chromosome"/>
</dbReference>
<dbReference type="InterPro" id="IPR000683">
    <property type="entry name" value="Gfo/Idh/MocA-like_OxRdtase_N"/>
</dbReference>